<gene>
    <name evidence="6" type="ORF">JJB74_12280</name>
</gene>
<evidence type="ECO:0000256" key="2">
    <source>
        <dbReference type="ARBA" id="ARBA00023015"/>
    </source>
</evidence>
<dbReference type="InterPro" id="IPR005119">
    <property type="entry name" value="LysR_subst-bd"/>
</dbReference>
<dbReference type="PROSITE" id="PS50931">
    <property type="entry name" value="HTH_LYSR"/>
    <property type="match status" value="1"/>
</dbReference>
<keyword evidence="4" id="KW-0804">Transcription</keyword>
<dbReference type="Proteomes" id="UP000622890">
    <property type="component" value="Unassembled WGS sequence"/>
</dbReference>
<evidence type="ECO:0000256" key="3">
    <source>
        <dbReference type="ARBA" id="ARBA00023125"/>
    </source>
</evidence>
<dbReference type="EMBL" id="JAEPBG010000004">
    <property type="protein sequence ID" value="MBK4735393.1"/>
    <property type="molecule type" value="Genomic_DNA"/>
</dbReference>
<dbReference type="CDD" id="cd08472">
    <property type="entry name" value="PBP2_CrgA_like_3"/>
    <property type="match status" value="1"/>
</dbReference>
<dbReference type="InterPro" id="IPR058163">
    <property type="entry name" value="LysR-type_TF_proteobact-type"/>
</dbReference>
<evidence type="ECO:0000259" key="5">
    <source>
        <dbReference type="PROSITE" id="PS50931"/>
    </source>
</evidence>
<keyword evidence="7" id="KW-1185">Reference proteome</keyword>
<sequence>MDRLKAMQTFVRIVEANSFSKAAETMNLPRASLTATMQNLEAYLGTRLLHRTTRRISLTPDGAGYYETCLRILGEIDEAENAFRAQAAHDPSGKLRLDLPGALGRNLVLPQLGRFMALYPRIELVLSLGDRLVDLTRQGVDCAVRVGSLQDSSLVGRQIGSMQFATCAAPSYLQRHGTPVGLDDLERHVAVVHLSGRTGRGLDMDFVVDGKVVPVKMNGRIAVDDADAYVSCGLQGLGLIQAARYQVAAHLASGALAEVLPQWRPAAMPVSLIYPQGRSSAPRVRAFIAWISEVFHQHPDFQDDVSGAR</sequence>
<keyword evidence="2" id="KW-0805">Transcription regulation</keyword>
<name>A0A934SUB8_9BURK</name>
<dbReference type="GO" id="GO:0003700">
    <property type="term" value="F:DNA-binding transcription factor activity"/>
    <property type="evidence" value="ECO:0007669"/>
    <property type="project" value="InterPro"/>
</dbReference>
<dbReference type="SUPFAM" id="SSF46785">
    <property type="entry name" value="Winged helix' DNA-binding domain"/>
    <property type="match status" value="1"/>
</dbReference>
<dbReference type="GO" id="GO:0006351">
    <property type="term" value="P:DNA-templated transcription"/>
    <property type="evidence" value="ECO:0007669"/>
    <property type="project" value="TreeGrafter"/>
</dbReference>
<dbReference type="InterPro" id="IPR036388">
    <property type="entry name" value="WH-like_DNA-bd_sf"/>
</dbReference>
<dbReference type="InterPro" id="IPR036390">
    <property type="entry name" value="WH_DNA-bd_sf"/>
</dbReference>
<evidence type="ECO:0000256" key="1">
    <source>
        <dbReference type="ARBA" id="ARBA00009437"/>
    </source>
</evidence>
<reference evidence="6" key="1">
    <citation type="submission" date="2021-01" db="EMBL/GenBank/DDBJ databases">
        <title>Genome sequence of strain Noviherbaspirillum sp. DKR-6.</title>
        <authorList>
            <person name="Chaudhary D.K."/>
        </authorList>
    </citation>
    <scope>NUCLEOTIDE SEQUENCE</scope>
    <source>
        <strain evidence="6">DKR-6</strain>
    </source>
</reference>
<accession>A0A934SUB8</accession>
<proteinExistence type="inferred from homology"/>
<dbReference type="PANTHER" id="PTHR30537:SF72">
    <property type="entry name" value="LYSR FAMILY TRANSCRIPTIONAL REGULATOR"/>
    <property type="match status" value="1"/>
</dbReference>
<dbReference type="FunFam" id="1.10.10.10:FF:000001">
    <property type="entry name" value="LysR family transcriptional regulator"/>
    <property type="match status" value="1"/>
</dbReference>
<comment type="similarity">
    <text evidence="1">Belongs to the LysR transcriptional regulatory family.</text>
</comment>
<dbReference type="AlphaFoldDB" id="A0A934SUB8"/>
<evidence type="ECO:0000313" key="7">
    <source>
        <dbReference type="Proteomes" id="UP000622890"/>
    </source>
</evidence>
<evidence type="ECO:0000256" key="4">
    <source>
        <dbReference type="ARBA" id="ARBA00023163"/>
    </source>
</evidence>
<dbReference type="SUPFAM" id="SSF53850">
    <property type="entry name" value="Periplasmic binding protein-like II"/>
    <property type="match status" value="1"/>
</dbReference>
<dbReference type="PANTHER" id="PTHR30537">
    <property type="entry name" value="HTH-TYPE TRANSCRIPTIONAL REGULATOR"/>
    <property type="match status" value="1"/>
</dbReference>
<evidence type="ECO:0000313" key="6">
    <source>
        <dbReference type="EMBL" id="MBK4735393.1"/>
    </source>
</evidence>
<dbReference type="Pfam" id="PF00126">
    <property type="entry name" value="HTH_1"/>
    <property type="match status" value="1"/>
</dbReference>
<comment type="caution">
    <text evidence="6">The sequence shown here is derived from an EMBL/GenBank/DDBJ whole genome shotgun (WGS) entry which is preliminary data.</text>
</comment>
<dbReference type="Gene3D" id="1.10.10.10">
    <property type="entry name" value="Winged helix-like DNA-binding domain superfamily/Winged helix DNA-binding domain"/>
    <property type="match status" value="1"/>
</dbReference>
<dbReference type="Gene3D" id="3.40.190.290">
    <property type="match status" value="1"/>
</dbReference>
<feature type="domain" description="HTH lysR-type" evidence="5">
    <location>
        <begin position="1"/>
        <end position="59"/>
    </location>
</feature>
<organism evidence="6 7">
    <name type="scientific">Noviherbaspirillum pedocola</name>
    <dbReference type="NCBI Taxonomy" id="2801341"/>
    <lineage>
        <taxon>Bacteria</taxon>
        <taxon>Pseudomonadati</taxon>
        <taxon>Pseudomonadota</taxon>
        <taxon>Betaproteobacteria</taxon>
        <taxon>Burkholderiales</taxon>
        <taxon>Oxalobacteraceae</taxon>
        <taxon>Noviherbaspirillum</taxon>
    </lineage>
</organism>
<dbReference type="InterPro" id="IPR000847">
    <property type="entry name" value="LysR_HTH_N"/>
</dbReference>
<dbReference type="GO" id="GO:0043565">
    <property type="term" value="F:sequence-specific DNA binding"/>
    <property type="evidence" value="ECO:0007669"/>
    <property type="project" value="TreeGrafter"/>
</dbReference>
<dbReference type="Pfam" id="PF03466">
    <property type="entry name" value="LysR_substrate"/>
    <property type="match status" value="1"/>
</dbReference>
<protein>
    <submittedName>
        <fullName evidence="6">LysR family transcriptional regulator</fullName>
    </submittedName>
</protein>
<keyword evidence="3" id="KW-0238">DNA-binding</keyword>
<dbReference type="FunFam" id="3.40.190.290:FF:000001">
    <property type="entry name" value="Transcriptional regulator, LysR family"/>
    <property type="match status" value="1"/>
</dbReference>